<dbReference type="InterPro" id="IPR002893">
    <property type="entry name" value="Znf_MYND"/>
</dbReference>
<dbReference type="PROSITE" id="PS01360">
    <property type="entry name" value="ZF_MYND_1"/>
    <property type="match status" value="1"/>
</dbReference>
<comment type="caution">
    <text evidence="6">The sequence shown here is derived from an EMBL/GenBank/DDBJ whole genome shotgun (WGS) entry which is preliminary data.</text>
</comment>
<evidence type="ECO:0000313" key="6">
    <source>
        <dbReference type="EMBL" id="OJT03417.1"/>
    </source>
</evidence>
<feature type="domain" description="MYND-type" evidence="5">
    <location>
        <begin position="67"/>
        <end position="105"/>
    </location>
</feature>
<name>A0A1M2V788_TRAPU</name>
<organism evidence="6 7">
    <name type="scientific">Trametes pubescens</name>
    <name type="common">White-rot fungus</name>
    <dbReference type="NCBI Taxonomy" id="154538"/>
    <lineage>
        <taxon>Eukaryota</taxon>
        <taxon>Fungi</taxon>
        <taxon>Dikarya</taxon>
        <taxon>Basidiomycota</taxon>
        <taxon>Agaricomycotina</taxon>
        <taxon>Agaricomycetes</taxon>
        <taxon>Polyporales</taxon>
        <taxon>Polyporaceae</taxon>
        <taxon>Trametes</taxon>
    </lineage>
</organism>
<evidence type="ECO:0000256" key="3">
    <source>
        <dbReference type="ARBA" id="ARBA00022833"/>
    </source>
</evidence>
<evidence type="ECO:0000256" key="4">
    <source>
        <dbReference type="PROSITE-ProRule" id="PRU00134"/>
    </source>
</evidence>
<dbReference type="Pfam" id="PF01753">
    <property type="entry name" value="zf-MYND"/>
    <property type="match status" value="1"/>
</dbReference>
<reference evidence="6 7" key="1">
    <citation type="submission" date="2016-10" db="EMBL/GenBank/DDBJ databases">
        <title>Genome sequence of the basidiomycete white-rot fungus Trametes pubescens.</title>
        <authorList>
            <person name="Makela M.R."/>
            <person name="Granchi Z."/>
            <person name="Peng M."/>
            <person name="De Vries R.P."/>
            <person name="Grigoriev I."/>
            <person name="Riley R."/>
            <person name="Hilden K."/>
        </authorList>
    </citation>
    <scope>NUCLEOTIDE SEQUENCE [LARGE SCALE GENOMIC DNA]</scope>
    <source>
        <strain evidence="6 7">FBCC735</strain>
    </source>
</reference>
<accession>A0A1M2V788</accession>
<dbReference type="Proteomes" id="UP000184267">
    <property type="component" value="Unassembled WGS sequence"/>
</dbReference>
<evidence type="ECO:0000313" key="7">
    <source>
        <dbReference type="Proteomes" id="UP000184267"/>
    </source>
</evidence>
<dbReference type="OrthoDB" id="4851849at2759"/>
<gene>
    <name evidence="6" type="ORF">TRAPUB_5994</name>
</gene>
<dbReference type="AlphaFoldDB" id="A0A1M2V788"/>
<evidence type="ECO:0000256" key="1">
    <source>
        <dbReference type="ARBA" id="ARBA00022723"/>
    </source>
</evidence>
<keyword evidence="7" id="KW-1185">Reference proteome</keyword>
<dbReference type="PROSITE" id="PS50865">
    <property type="entry name" value="ZF_MYND_2"/>
    <property type="match status" value="1"/>
</dbReference>
<dbReference type="OMA" id="FCTAHES"/>
<keyword evidence="1" id="KW-0479">Metal-binding</keyword>
<protein>
    <recommendedName>
        <fullName evidence="5">MYND-type domain-containing protein</fullName>
    </recommendedName>
</protein>
<proteinExistence type="predicted"/>
<keyword evidence="2 4" id="KW-0863">Zinc-finger</keyword>
<keyword evidence="3" id="KW-0862">Zinc</keyword>
<dbReference type="EMBL" id="MNAD01001615">
    <property type="protein sequence ID" value="OJT03417.1"/>
    <property type="molecule type" value="Genomic_DNA"/>
</dbReference>
<sequence>MNLVGIPISPKTLTTTGLLPTSPSTVVRLSIRSTPGKYTLEGFIDLTLIPRLGSASHISQMEPMDECPWCEMPAKNLRRCSRCKKATYCSEKCQKEAWPSHIFKCQPGQHINTAYRLYKACLGDVIPTDEETREDYGFAKAARTMGGRSENMLCGLYRGLFLFGPQIPPKDVHKWRLEGRLVQGIKDAFETLPPANRGGYFPWFLEHQSVLETAVPDDELILGYTSNAIRSAWIMTGGSPSDSLNVIDTKIRGLSPPRRACHIIYRGFSDLAHPNPIQDEWIDFGFVATSNSSEEHALGVAYQALIRVCTFEQFCTAHESSSIPALFERYGLQYTRHFRDVMAHSPYTRKSVWDLKHYVDKVKDGAPGDDASEATPVRSVTADYGYMNYRKAGDGKLLDTAYKRYFAHPQTDPIALHEACIQGNLLPYLAPFVHWKASQKKAYTRLLKNAYPLPQPFEYAGITCNGGVTIHIRGSDPDAASTPSR</sequence>
<dbReference type="SUPFAM" id="SSF144232">
    <property type="entry name" value="HIT/MYND zinc finger-like"/>
    <property type="match status" value="1"/>
</dbReference>
<dbReference type="STRING" id="154538.A0A1M2V788"/>
<dbReference type="Gene3D" id="6.10.140.2220">
    <property type="match status" value="1"/>
</dbReference>
<evidence type="ECO:0000259" key="5">
    <source>
        <dbReference type="PROSITE" id="PS50865"/>
    </source>
</evidence>
<evidence type="ECO:0000256" key="2">
    <source>
        <dbReference type="ARBA" id="ARBA00022771"/>
    </source>
</evidence>
<dbReference type="GO" id="GO:0008270">
    <property type="term" value="F:zinc ion binding"/>
    <property type="evidence" value="ECO:0007669"/>
    <property type="project" value="UniProtKB-KW"/>
</dbReference>